<gene>
    <name evidence="4" type="ORF">SAMN03080601_01007</name>
</gene>
<dbReference type="SUPFAM" id="SSF56601">
    <property type="entry name" value="beta-lactamase/transpeptidase-like"/>
    <property type="match status" value="1"/>
</dbReference>
<keyword evidence="4" id="KW-0121">Carboxypeptidase</keyword>
<dbReference type="RefSeq" id="WP_079556781.1">
    <property type="nucleotide sequence ID" value="NZ_CP021904.1"/>
</dbReference>
<dbReference type="InterPro" id="IPR012338">
    <property type="entry name" value="Beta-lactam/transpept-like"/>
</dbReference>
<dbReference type="Gene3D" id="3.50.80.20">
    <property type="entry name" value="D-Ala-D-Ala carboxypeptidase C, peptidase S13"/>
    <property type="match status" value="1"/>
</dbReference>
<evidence type="ECO:0000313" key="4">
    <source>
        <dbReference type="EMBL" id="SKB67494.1"/>
    </source>
</evidence>
<dbReference type="KEGG" id="asx:CDL62_16350"/>
<name>A0A1T5D707_9BACT</name>
<dbReference type="Gene3D" id="3.40.710.10">
    <property type="entry name" value="DD-peptidase/beta-lactamase superfamily"/>
    <property type="match status" value="1"/>
</dbReference>
<dbReference type="GO" id="GO:0000270">
    <property type="term" value="P:peptidoglycan metabolic process"/>
    <property type="evidence" value="ECO:0007669"/>
    <property type="project" value="TreeGrafter"/>
</dbReference>
<dbReference type="InterPro" id="IPR000667">
    <property type="entry name" value="Peptidase_S13"/>
</dbReference>
<proteinExistence type="inferred from homology"/>
<keyword evidence="3" id="KW-0732">Signal</keyword>
<evidence type="ECO:0000256" key="1">
    <source>
        <dbReference type="ARBA" id="ARBA00006096"/>
    </source>
</evidence>
<dbReference type="EMBL" id="FUYV01000004">
    <property type="protein sequence ID" value="SKB67494.1"/>
    <property type="molecule type" value="Genomic_DNA"/>
</dbReference>
<keyword evidence="4" id="KW-0645">Protease</keyword>
<keyword evidence="2" id="KW-0378">Hydrolase</keyword>
<evidence type="ECO:0000256" key="2">
    <source>
        <dbReference type="ARBA" id="ARBA00022801"/>
    </source>
</evidence>
<feature type="chain" id="PRO_5013182564" evidence="3">
    <location>
        <begin position="20"/>
        <end position="472"/>
    </location>
</feature>
<dbReference type="GO" id="GO:0006508">
    <property type="term" value="P:proteolysis"/>
    <property type="evidence" value="ECO:0007669"/>
    <property type="project" value="InterPro"/>
</dbReference>
<dbReference type="Proteomes" id="UP000191055">
    <property type="component" value="Unassembled WGS sequence"/>
</dbReference>
<comment type="similarity">
    <text evidence="1">Belongs to the peptidase S13 family.</text>
</comment>
<dbReference type="PRINTS" id="PR00922">
    <property type="entry name" value="DADACBPTASE3"/>
</dbReference>
<dbReference type="NCBIfam" id="TIGR00666">
    <property type="entry name" value="PBP4"/>
    <property type="match status" value="1"/>
</dbReference>
<sequence length="472" mass="52677">MRWIIALPILFSCLCSSFAASNSKVPAPPNFPGASVGISVIDLSSGLEVTGVNQDKLLTPASVLKLSTTAKALDKLSPEYRFSTSFFYSGEIKNGILYGNLVIRGGGDGTLGSFYFDSTQPDNTLQYFAEQLKKNGIHTINGKLIIDQTLFPEPRYPAGRLWEDMANYYGAVPSGLSWRDNTFHLTLRSSASSGEKCQIVSVTPPLDDISFISHVYSATHNRDSAYIFGYPGLSQWEVRGSIPTSRTDFTIRGALPNSGKTFAHELAKHIGYNIDNNIIDIQDNINYEDLHLLFTHLSPPLEEIIQIVNQRSHNLLADHLFLLNGLNAPKHHSLWDLATWNTIKYWKNAGIDMPLRFHDGSGLSPKNLASPRFFTDLLAHVNQTQYQSVFEKSLSVSGQSGSLRRMWSTNNRRGRVLAKSGSMQGVLGYSGYIYTTSGRKLAFCIIVNNYTQSFLEIRNSIEEYINFFIDHY</sequence>
<dbReference type="GO" id="GO:0004185">
    <property type="term" value="F:serine-type carboxypeptidase activity"/>
    <property type="evidence" value="ECO:0007669"/>
    <property type="project" value="InterPro"/>
</dbReference>
<protein>
    <submittedName>
        <fullName evidence="4">D-alanyl-D-alanine carboxypeptidase / D-alanyl-D-alanine-endopeptidase (Penicillin-binding protein 4)</fullName>
    </submittedName>
</protein>
<dbReference type="AlphaFoldDB" id="A0A1T5D707"/>
<dbReference type="OrthoDB" id="9802627at2"/>
<dbReference type="PANTHER" id="PTHR30023:SF0">
    <property type="entry name" value="PENICILLIN-SENSITIVE CARBOXYPEPTIDASE A"/>
    <property type="match status" value="1"/>
</dbReference>
<dbReference type="PANTHER" id="PTHR30023">
    <property type="entry name" value="D-ALANYL-D-ALANINE CARBOXYPEPTIDASE"/>
    <property type="match status" value="1"/>
</dbReference>
<dbReference type="STRING" id="889453.SAMN03080601_01007"/>
<accession>A0A1T5D707</accession>
<dbReference type="Pfam" id="PF02113">
    <property type="entry name" value="Peptidase_S13"/>
    <property type="match status" value="1"/>
</dbReference>
<reference evidence="4 5" key="1">
    <citation type="submission" date="2017-02" db="EMBL/GenBank/DDBJ databases">
        <authorList>
            <person name="Peterson S.W."/>
        </authorList>
    </citation>
    <scope>NUCLEOTIDE SEQUENCE [LARGE SCALE GENOMIC DNA]</scope>
    <source>
        <strain evidence="4 5">DSM 24412</strain>
    </source>
</reference>
<keyword evidence="5" id="KW-1185">Reference proteome</keyword>
<feature type="signal peptide" evidence="3">
    <location>
        <begin position="1"/>
        <end position="19"/>
    </location>
</feature>
<evidence type="ECO:0000313" key="5">
    <source>
        <dbReference type="Proteomes" id="UP000191055"/>
    </source>
</evidence>
<organism evidence="4 5">
    <name type="scientific">Alkalitalea saponilacus</name>
    <dbReference type="NCBI Taxonomy" id="889453"/>
    <lineage>
        <taxon>Bacteria</taxon>
        <taxon>Pseudomonadati</taxon>
        <taxon>Bacteroidota</taxon>
        <taxon>Bacteroidia</taxon>
        <taxon>Marinilabiliales</taxon>
        <taxon>Marinilabiliaceae</taxon>
        <taxon>Alkalitalea</taxon>
    </lineage>
</organism>
<evidence type="ECO:0000256" key="3">
    <source>
        <dbReference type="SAM" id="SignalP"/>
    </source>
</evidence>